<dbReference type="PROSITE" id="PS00455">
    <property type="entry name" value="AMP_BINDING"/>
    <property type="match status" value="2"/>
</dbReference>
<comment type="cofactor">
    <cofactor evidence="1">
        <name>pantetheine 4'-phosphate</name>
        <dbReference type="ChEBI" id="CHEBI:47942"/>
    </cofactor>
</comment>
<dbReference type="Gene3D" id="1.10.1200.10">
    <property type="entry name" value="ACP-like"/>
    <property type="match status" value="2"/>
</dbReference>
<keyword evidence="3" id="KW-0597">Phosphoprotein</keyword>
<dbReference type="Gene3D" id="3.30.300.30">
    <property type="match status" value="2"/>
</dbReference>
<evidence type="ECO:0000313" key="6">
    <source>
        <dbReference type="Proteomes" id="UP001180081"/>
    </source>
</evidence>
<dbReference type="CDD" id="cd05930">
    <property type="entry name" value="A_NRPS"/>
    <property type="match status" value="1"/>
</dbReference>
<dbReference type="Proteomes" id="UP001180081">
    <property type="component" value="Unassembled WGS sequence"/>
</dbReference>
<dbReference type="Gene3D" id="3.40.50.980">
    <property type="match status" value="2"/>
</dbReference>
<dbReference type="InterPro" id="IPR006162">
    <property type="entry name" value="Ppantetheine_attach_site"/>
</dbReference>
<dbReference type="InterPro" id="IPR045851">
    <property type="entry name" value="AMP-bd_C_sf"/>
</dbReference>
<dbReference type="InterPro" id="IPR000873">
    <property type="entry name" value="AMP-dep_synth/lig_dom"/>
</dbReference>
<keyword evidence="6" id="KW-1185">Reference proteome</keyword>
<dbReference type="InterPro" id="IPR036736">
    <property type="entry name" value="ACP-like_sf"/>
</dbReference>
<dbReference type="PROSITE" id="PS00012">
    <property type="entry name" value="PHOSPHOPANTETHEINE"/>
    <property type="match status" value="1"/>
</dbReference>
<dbReference type="Pfam" id="PF00550">
    <property type="entry name" value="PP-binding"/>
    <property type="match status" value="2"/>
</dbReference>
<protein>
    <submittedName>
        <fullName evidence="5">Amino acid adenylation domain-containing protein</fullName>
    </submittedName>
</protein>
<dbReference type="PANTHER" id="PTHR45527">
    <property type="entry name" value="NONRIBOSOMAL PEPTIDE SYNTHETASE"/>
    <property type="match status" value="1"/>
</dbReference>
<dbReference type="Gene3D" id="2.30.38.10">
    <property type="entry name" value="Luciferase, Domain 3"/>
    <property type="match status" value="1"/>
</dbReference>
<dbReference type="CDD" id="cd19531">
    <property type="entry name" value="LCL_NRPS-like"/>
    <property type="match status" value="1"/>
</dbReference>
<dbReference type="InterPro" id="IPR009081">
    <property type="entry name" value="PP-bd_ACP"/>
</dbReference>
<evidence type="ECO:0000256" key="2">
    <source>
        <dbReference type="ARBA" id="ARBA00022450"/>
    </source>
</evidence>
<sequence length="2121" mass="231132">MNQSNSCVDLSPAQLDIFLDQAINPHVPLYNIGGYVVLREAVDEEAFCRAFEHAVAGHDAFQIRFRLESGVPQQYLQQQVHVLALHDFTQAKVPAQAAREWLDGLFEYRFQLDSEAPHRSALVKVGPHEYWYCAVAHHLVIDGWGFGLWVRRLVAGYLAQTGRGTPPAVPETSFLQSIAARRQRHESRPAAAIPAAQAGGTAMPLLSPRTLVATPQPSVRVVRDLSEQQVQAWSALAQAHGFQLHHFLLSLVFSYFSVLKQQDCLVIGLPTHNRRGQEKTIVGSYVNVVPCTMSLAQQGGIGALMAMTKQAMTHCVRSQEVSMAERVRGARAVGGRHARMFDLQFNYLKLDYQTDETYLQTETHYLANRWAQIPFSFNVCDFGSHQAMQLQVDVNEAYFTPMEAALLLDRLMYIAEQFERDPSLVLDKVALVPPAEALLVQDWGQGKAFPLGGIDMATRFDAMCERYPEAVALKSHAGELQYAALQQQARRLAGWLRENTADDTAPLAIHLQPAPAAIVALLAIAMLRRPCVPLDPACPPQRLMHILADAQPALLLTDTAGQAKATMLGVPCVNLDAPDFIAALALTDGTALLPPLGQEIATLPASILYTSGSTGLPKGVIIPQSAIMRLVDGPDFLPLGPATVTLQAANIAFDVAAFEIWTALLNGGTLVLRNSSMPDLDELTRQIEANGVNTLWLTAGLFDTWVGKLKAVPPSLRFVLAGGDVVPPAAVCKLQAMKPDIVFINGYGPTENGIFSACAVVVAHGDPCQPIPIGKPVNGSTCYVVDAHGRLLPLGEPGELWVGGAGVALGYLNQDELTRARFIADPAPGMPGRLYKTGDQVRWRPDGQLDYLGRLDQQVKIRGFRIEIDEIENCLRQHPDVLEVAVVVVGSMAADKCLCAHVRPRGDVEAGSLPAALASHLRYSLPDYMVPAHIALIDQLPLNPNGKIDRERLRSMGLPLAQHDTAVHGAANETEQRVWQCWTKALPGTTPSLDDNFFEQGGHSLAAMRILADLNECYGIRLTLVDVLKLPTIRLQAERVDACRALLTDSTPPIPRSAPLDEVPMSFVQRQMWLSHLLNGGSHEYNVPGAYRLSGPLNRVALTEALRRIIARHQPLSCSVVRRGQTAVLCPRDAQDFDLDWQDLAAMSTSERASVVAAALQEERLRSFDLERDLPIRARVLALGQDEHVLLVTLHHMAVDGWSLSKLLAELTALYRECKGGEPAELAPLQLSYQDYALHQLAQEGSPAFEQAAQYWRDQLAGVPVQHELPLDRARPEKANHQGRVLRGQLDPSSMAAVQQLAASQQISLFCLLQAAFAVIVGEYSQQRDVLVGTPVSGRFHTELYPNIGCFINTQLVRTCYQPQDSLLAVASRNAAQWTEHLGHHQVPFSHVLDALAPAQSRSFNPLFQLWFVLHAQVAGELALDGLAVQMLRADEANTKFDLMVSAAPGAQGLEIEWLYAESLFSEASMQRMLDGYLQLLRRLPELLQQAVCEIPAQLGLAAAWPTVAMAHPYETSTCIADRVFHHASLTPTAAAVRDGDLQLTYAQLADKVCRLGCLLAECGVVQGSRVAVCADRTVGGLVAMLAAQALGAAYVPVDAKLPAARLDFVLADADATVLLGYAETLSPMAVGAVDVVLLDGIADPDWLSDYQGTVLPEGGISPDTEAYLIYTSGSSGMPKGVRVSRANLAHYVAAMTERYGFEVCSHYAVNSAFHTDLGNTTLYLGLWHGACLHLMNSALMLDGAAVSRYVQQQGIDVMKITPGHFAALCDDTLYPAPVPQRFLILGGEVLRRELLQAIGATCQARGCRVINHYGPTEATIGCLTHEIDLQSLPDVAPLGLPLPGEALRIQVDGRDVPHGCWGELVIGGPAVSLGYNKRADLTDKAFIQLESAGGQWIPHYRTGDRVRLDALGRIEFGGRFDDQIKLRGFRVELAEIDTSLLRLPGISHAVTLLHRDAAGQDALASFVVDSGRFDLATTQAALRRSLPDYMLPRVIVALDDMPLLGNGKPDRQALLRRLGEQSVPVVQGPATPTEQTLHRIMSGLLQRQQLSVEQRFFDAGGNSLLVTRLANELQLAMGVHIPVRLLMENHSVRSLATLVDALLLTTRPQEAGEDLIEIEI</sequence>
<accession>A0ABT8B965</accession>
<reference evidence="5" key="1">
    <citation type="journal article" date="2014" name="Int. J. Syst. Evol. Microbiol.">
        <title>Complete genome of a new Firmicutes species belonging to the dominant human colonic microbiota ('Ruminococcus bicirculans') reveals two chromosomes and a selective capacity to utilize plant glucans.</title>
        <authorList>
            <consortium name="NISC Comparative Sequencing Program"/>
            <person name="Wegmann U."/>
            <person name="Louis P."/>
            <person name="Goesmann A."/>
            <person name="Henrissat B."/>
            <person name="Duncan S.H."/>
            <person name="Flint H.J."/>
        </authorList>
    </citation>
    <scope>NUCLEOTIDE SEQUENCE</scope>
    <source>
        <strain evidence="5">CECT 7703</strain>
    </source>
</reference>
<dbReference type="RefSeq" id="WP_290333684.1">
    <property type="nucleotide sequence ID" value="NZ_JAUFPU010000018.1"/>
</dbReference>
<reference evidence="5" key="2">
    <citation type="submission" date="2023-06" db="EMBL/GenBank/DDBJ databases">
        <authorList>
            <person name="Lucena T."/>
            <person name="Sun Q."/>
        </authorList>
    </citation>
    <scope>NUCLEOTIDE SEQUENCE</scope>
    <source>
        <strain evidence="5">CECT 7703</strain>
    </source>
</reference>
<name>A0ABT8B965_9NEIS</name>
<evidence type="ECO:0000256" key="1">
    <source>
        <dbReference type="ARBA" id="ARBA00001957"/>
    </source>
</evidence>
<organism evidence="5 6">
    <name type="scientific">Chitinimonas viridis</name>
    <dbReference type="NCBI Taxonomy" id="664880"/>
    <lineage>
        <taxon>Bacteria</taxon>
        <taxon>Pseudomonadati</taxon>
        <taxon>Pseudomonadota</taxon>
        <taxon>Betaproteobacteria</taxon>
        <taxon>Neisseriales</taxon>
        <taxon>Chitinibacteraceae</taxon>
        <taxon>Chitinimonas</taxon>
    </lineage>
</organism>
<dbReference type="SUPFAM" id="SSF52777">
    <property type="entry name" value="CoA-dependent acyltransferases"/>
    <property type="match status" value="4"/>
</dbReference>
<evidence type="ECO:0000256" key="3">
    <source>
        <dbReference type="ARBA" id="ARBA00022553"/>
    </source>
</evidence>
<evidence type="ECO:0000313" key="5">
    <source>
        <dbReference type="EMBL" id="MDN3578330.1"/>
    </source>
</evidence>
<feature type="domain" description="Carrier" evidence="4">
    <location>
        <begin position="2029"/>
        <end position="2104"/>
    </location>
</feature>
<comment type="caution">
    <text evidence="5">The sequence shown here is derived from an EMBL/GenBank/DDBJ whole genome shotgun (WGS) entry which is preliminary data.</text>
</comment>
<dbReference type="InterPro" id="IPR042099">
    <property type="entry name" value="ANL_N_sf"/>
</dbReference>
<dbReference type="Pfam" id="PF00668">
    <property type="entry name" value="Condensation"/>
    <property type="match status" value="2"/>
</dbReference>
<dbReference type="PANTHER" id="PTHR45527:SF1">
    <property type="entry name" value="FATTY ACID SYNTHASE"/>
    <property type="match status" value="1"/>
</dbReference>
<dbReference type="Gene3D" id="3.30.559.10">
    <property type="entry name" value="Chloramphenicol acetyltransferase-like domain"/>
    <property type="match status" value="2"/>
</dbReference>
<dbReference type="Gene3D" id="3.40.50.12780">
    <property type="entry name" value="N-terminal domain of ligase-like"/>
    <property type="match status" value="1"/>
</dbReference>
<dbReference type="InterPro" id="IPR020806">
    <property type="entry name" value="PKS_PP-bd"/>
</dbReference>
<keyword evidence="2" id="KW-0596">Phosphopantetheine</keyword>
<dbReference type="InterPro" id="IPR010071">
    <property type="entry name" value="AA_adenyl_dom"/>
</dbReference>
<gene>
    <name evidence="5" type="ORF">QWZ03_16295</name>
</gene>
<dbReference type="InterPro" id="IPR023213">
    <property type="entry name" value="CAT-like_dom_sf"/>
</dbReference>
<feature type="domain" description="Carrier" evidence="4">
    <location>
        <begin position="969"/>
        <end position="1044"/>
    </location>
</feature>
<dbReference type="InterPro" id="IPR020845">
    <property type="entry name" value="AMP-binding_CS"/>
</dbReference>
<dbReference type="Gene3D" id="3.30.559.30">
    <property type="entry name" value="Nonribosomal peptide synthetase, condensation domain"/>
    <property type="match status" value="2"/>
</dbReference>
<evidence type="ECO:0000259" key="4">
    <source>
        <dbReference type="PROSITE" id="PS50075"/>
    </source>
</evidence>
<dbReference type="SUPFAM" id="SSF56801">
    <property type="entry name" value="Acetyl-CoA synthetase-like"/>
    <property type="match status" value="2"/>
</dbReference>
<dbReference type="NCBIfam" id="TIGR01733">
    <property type="entry name" value="AA-adenyl-dom"/>
    <property type="match status" value="1"/>
</dbReference>
<dbReference type="InterPro" id="IPR025110">
    <property type="entry name" value="AMP-bd_C"/>
</dbReference>
<dbReference type="SMART" id="SM00823">
    <property type="entry name" value="PKS_PP"/>
    <property type="match status" value="2"/>
</dbReference>
<dbReference type="PROSITE" id="PS50075">
    <property type="entry name" value="CARRIER"/>
    <property type="match status" value="2"/>
</dbReference>
<dbReference type="InterPro" id="IPR001242">
    <property type="entry name" value="Condensation_dom"/>
</dbReference>
<dbReference type="Pfam" id="PF00501">
    <property type="entry name" value="AMP-binding"/>
    <property type="match status" value="2"/>
</dbReference>
<dbReference type="EMBL" id="JAUFPU010000018">
    <property type="protein sequence ID" value="MDN3578330.1"/>
    <property type="molecule type" value="Genomic_DNA"/>
</dbReference>
<proteinExistence type="predicted"/>
<dbReference type="SUPFAM" id="SSF47336">
    <property type="entry name" value="ACP-like"/>
    <property type="match status" value="2"/>
</dbReference>
<dbReference type="Pfam" id="PF13193">
    <property type="entry name" value="AMP-binding_C"/>
    <property type="match status" value="1"/>
</dbReference>